<dbReference type="PANTHER" id="PTHR19303">
    <property type="entry name" value="TRANSPOSON"/>
    <property type="match status" value="1"/>
</dbReference>
<gene>
    <name evidence="2" type="ORF">Pfra01_003030200</name>
</gene>
<feature type="domain" description="DDE-1" evidence="1">
    <location>
        <begin position="93"/>
        <end position="225"/>
    </location>
</feature>
<dbReference type="GO" id="GO:0003677">
    <property type="term" value="F:DNA binding"/>
    <property type="evidence" value="ECO:0007669"/>
    <property type="project" value="TreeGrafter"/>
</dbReference>
<organism evidence="2 3">
    <name type="scientific">Phytophthora fragariaefolia</name>
    <dbReference type="NCBI Taxonomy" id="1490495"/>
    <lineage>
        <taxon>Eukaryota</taxon>
        <taxon>Sar</taxon>
        <taxon>Stramenopiles</taxon>
        <taxon>Oomycota</taxon>
        <taxon>Peronosporomycetes</taxon>
        <taxon>Peronosporales</taxon>
        <taxon>Peronosporaceae</taxon>
        <taxon>Phytophthora</taxon>
    </lineage>
</organism>
<sequence length="233" mass="25559">MDRNRLTLRRVTTHGRESREDVFVRKAELCNEARKVIAESVLPLNPGVDPCSKVFNMDHTGSVAYTTANTTVEQVGVHLVPALTAGSNSQCITMTVLVRADGVMLPPHFVFKGQPGGEVEREVRSCVPPHVATYSVQENAWFDERVMLKWIEESFRFNATSYSVLLLDALKRHKMDSVSDELGAMGTSVHFVPPGCTGIAQHLDVGVMSPLKTHLRQTCAQAAVLNAMPTDSA</sequence>
<reference evidence="2" key="1">
    <citation type="submission" date="2023-04" db="EMBL/GenBank/DDBJ databases">
        <title>Phytophthora fragariaefolia NBRC 109709.</title>
        <authorList>
            <person name="Ichikawa N."/>
            <person name="Sato H."/>
            <person name="Tonouchi N."/>
        </authorList>
    </citation>
    <scope>NUCLEOTIDE SEQUENCE</scope>
    <source>
        <strain evidence="2">NBRC 109709</strain>
    </source>
</reference>
<dbReference type="GO" id="GO:0005634">
    <property type="term" value="C:nucleus"/>
    <property type="evidence" value="ECO:0007669"/>
    <property type="project" value="TreeGrafter"/>
</dbReference>
<protein>
    <submittedName>
        <fullName evidence="2">Unnamed protein product</fullName>
    </submittedName>
</protein>
<accession>A0A9W7DFM5</accession>
<dbReference type="OrthoDB" id="92316at2759"/>
<dbReference type="EMBL" id="BSXT01019055">
    <property type="protein sequence ID" value="GMG17681.1"/>
    <property type="molecule type" value="Genomic_DNA"/>
</dbReference>
<evidence type="ECO:0000259" key="1">
    <source>
        <dbReference type="Pfam" id="PF03184"/>
    </source>
</evidence>
<evidence type="ECO:0000313" key="3">
    <source>
        <dbReference type="Proteomes" id="UP001165121"/>
    </source>
</evidence>
<name>A0A9W7DFM5_9STRA</name>
<dbReference type="Proteomes" id="UP001165121">
    <property type="component" value="Unassembled WGS sequence"/>
</dbReference>
<dbReference type="InterPro" id="IPR050863">
    <property type="entry name" value="CenT-Element_Derived"/>
</dbReference>
<dbReference type="PANTHER" id="PTHR19303:SF57">
    <property type="entry name" value="HTH CENPB-TYPE DOMAIN-CONTAINING PROTEIN"/>
    <property type="match status" value="1"/>
</dbReference>
<comment type="caution">
    <text evidence="2">The sequence shown here is derived from an EMBL/GenBank/DDBJ whole genome shotgun (WGS) entry which is preliminary data.</text>
</comment>
<dbReference type="AlphaFoldDB" id="A0A9W7DFM5"/>
<evidence type="ECO:0000313" key="2">
    <source>
        <dbReference type="EMBL" id="GMG17681.1"/>
    </source>
</evidence>
<proteinExistence type="predicted"/>
<dbReference type="Pfam" id="PF03184">
    <property type="entry name" value="DDE_1"/>
    <property type="match status" value="1"/>
</dbReference>
<dbReference type="InterPro" id="IPR004875">
    <property type="entry name" value="DDE_SF_endonuclease_dom"/>
</dbReference>
<keyword evidence="3" id="KW-1185">Reference proteome</keyword>